<feature type="transmembrane region" description="Helical" evidence="6">
    <location>
        <begin position="56"/>
        <end position="75"/>
    </location>
</feature>
<evidence type="ECO:0000256" key="3">
    <source>
        <dbReference type="ARBA" id="ARBA00022692"/>
    </source>
</evidence>
<feature type="transmembrane region" description="Helical" evidence="6">
    <location>
        <begin position="231"/>
        <end position="260"/>
    </location>
</feature>
<keyword evidence="3 6" id="KW-0812">Transmembrane</keyword>
<evidence type="ECO:0000256" key="6">
    <source>
        <dbReference type="SAM" id="Phobius"/>
    </source>
</evidence>
<evidence type="ECO:0000256" key="4">
    <source>
        <dbReference type="ARBA" id="ARBA00022989"/>
    </source>
</evidence>
<keyword evidence="2" id="KW-1003">Cell membrane</keyword>
<evidence type="ECO:0000256" key="2">
    <source>
        <dbReference type="ARBA" id="ARBA00022475"/>
    </source>
</evidence>
<dbReference type="GO" id="GO:0005524">
    <property type="term" value="F:ATP binding"/>
    <property type="evidence" value="ECO:0007669"/>
    <property type="project" value="UniProtKB-KW"/>
</dbReference>
<keyword evidence="7" id="KW-0547">Nucleotide-binding</keyword>
<protein>
    <submittedName>
        <fullName evidence="7">ABC transporter ATP-binding protein</fullName>
    </submittedName>
</protein>
<dbReference type="OrthoDB" id="9804361at2"/>
<reference evidence="7 8" key="1">
    <citation type="submission" date="2019-08" db="EMBL/GenBank/DDBJ databases">
        <title>Hyperibacter terrae gen. nov., sp. nov. and Hyperibacter viscosus sp. nov., two new members in the family Rhodospirillaceae isolated from the rhizosphere of Hypericum perforatum.</title>
        <authorList>
            <person name="Noviana Z."/>
        </authorList>
    </citation>
    <scope>NUCLEOTIDE SEQUENCE [LARGE SCALE GENOMIC DNA]</scope>
    <source>
        <strain evidence="7 8">R5959</strain>
    </source>
</reference>
<dbReference type="Proteomes" id="UP000325797">
    <property type="component" value="Chromosome"/>
</dbReference>
<name>A0A5J6MTW8_9PROT</name>
<evidence type="ECO:0000313" key="7">
    <source>
        <dbReference type="EMBL" id="QEX21152.1"/>
    </source>
</evidence>
<keyword evidence="4 6" id="KW-1133">Transmembrane helix</keyword>
<dbReference type="GO" id="GO:0015658">
    <property type="term" value="F:branched-chain amino acid transmembrane transporter activity"/>
    <property type="evidence" value="ECO:0007669"/>
    <property type="project" value="InterPro"/>
</dbReference>
<comment type="subcellular location">
    <subcellularLocation>
        <location evidence="1">Cell membrane</location>
        <topology evidence="1">Multi-pass membrane protein</topology>
    </subcellularLocation>
</comment>
<keyword evidence="5 6" id="KW-0472">Membrane</keyword>
<dbReference type="PANTHER" id="PTHR30482">
    <property type="entry name" value="HIGH-AFFINITY BRANCHED-CHAIN AMINO ACID TRANSPORT SYSTEM PERMEASE"/>
    <property type="match status" value="1"/>
</dbReference>
<feature type="transmembrane region" description="Helical" evidence="6">
    <location>
        <begin position="30"/>
        <end position="50"/>
    </location>
</feature>
<dbReference type="Pfam" id="PF02653">
    <property type="entry name" value="BPD_transp_2"/>
    <property type="match status" value="1"/>
</dbReference>
<keyword evidence="8" id="KW-1185">Reference proteome</keyword>
<dbReference type="GO" id="GO:0005886">
    <property type="term" value="C:plasma membrane"/>
    <property type="evidence" value="ECO:0007669"/>
    <property type="project" value="UniProtKB-SubCell"/>
</dbReference>
<keyword evidence="7" id="KW-0067">ATP-binding</keyword>
<evidence type="ECO:0000256" key="5">
    <source>
        <dbReference type="ARBA" id="ARBA00023136"/>
    </source>
</evidence>
<dbReference type="InterPro" id="IPR043428">
    <property type="entry name" value="LivM-like"/>
</dbReference>
<dbReference type="EMBL" id="CP042582">
    <property type="protein sequence ID" value="QEX21152.1"/>
    <property type="molecule type" value="Genomic_DNA"/>
</dbReference>
<dbReference type="PANTHER" id="PTHR30482:SF17">
    <property type="entry name" value="ABC TRANSPORTER ATP-BINDING PROTEIN"/>
    <property type="match status" value="1"/>
</dbReference>
<dbReference type="AlphaFoldDB" id="A0A5J6MTW8"/>
<dbReference type="KEGG" id="hadh:FRZ61_10730"/>
<evidence type="ECO:0000256" key="1">
    <source>
        <dbReference type="ARBA" id="ARBA00004651"/>
    </source>
</evidence>
<feature type="transmembrane region" description="Helical" evidence="6">
    <location>
        <begin position="293"/>
        <end position="314"/>
    </location>
</feature>
<feature type="transmembrane region" description="Helical" evidence="6">
    <location>
        <begin position="320"/>
        <end position="343"/>
    </location>
</feature>
<organism evidence="7 8">
    <name type="scientific">Hypericibacter adhaerens</name>
    <dbReference type="NCBI Taxonomy" id="2602016"/>
    <lineage>
        <taxon>Bacteria</taxon>
        <taxon>Pseudomonadati</taxon>
        <taxon>Pseudomonadota</taxon>
        <taxon>Alphaproteobacteria</taxon>
        <taxon>Rhodospirillales</taxon>
        <taxon>Dongiaceae</taxon>
        <taxon>Hypericibacter</taxon>
    </lineage>
</organism>
<feature type="transmembrane region" description="Helical" evidence="6">
    <location>
        <begin position="141"/>
        <end position="158"/>
    </location>
</feature>
<dbReference type="InterPro" id="IPR001851">
    <property type="entry name" value="ABC_transp_permease"/>
</dbReference>
<feature type="transmembrane region" description="Helical" evidence="6">
    <location>
        <begin position="112"/>
        <end position="134"/>
    </location>
</feature>
<feature type="transmembrane region" description="Helical" evidence="6">
    <location>
        <begin position="87"/>
        <end position="106"/>
    </location>
</feature>
<accession>A0A5J6MTW8</accession>
<feature type="transmembrane region" description="Helical" evidence="6">
    <location>
        <begin position="191"/>
        <end position="210"/>
    </location>
</feature>
<proteinExistence type="predicted"/>
<feature type="transmembrane region" description="Helical" evidence="6">
    <location>
        <begin position="266"/>
        <end position="286"/>
    </location>
</feature>
<sequence length="355" mass="38475">MSETTAPNPIALPSRRTRPQRLGRIEQGIAGIRPGAWLTALVLLVMPVFADDFFQYQIFGWTFVFGTIGMSFMFLAGYGGMVSLAQMTTAGLSGYLVAILGSSAYADISLGWPWWAFVPVAILAATVFGTLVGIIAIRTQGIYMIMITLAIAAAFYYFCNQNLEVFNGQRGFNSVLPPQVLGVDWHRPTPFYYLSLGVAAAAFGLTRFLSRSTFCLAVKGVRDDPRRMASLGFSVPLLRILAFAYASFIAAVAGILVVWFNGQISPGTASVNAAIDILVIAVVGGLGHPIGPYIGALVFILLRTFAIDLFHLLGFTSLRFNLLVGVGFLAIVAFSPDGVIGLWQRWRGSILRPRR</sequence>
<dbReference type="RefSeq" id="WP_151115478.1">
    <property type="nucleotide sequence ID" value="NZ_CP042582.1"/>
</dbReference>
<evidence type="ECO:0000313" key="8">
    <source>
        <dbReference type="Proteomes" id="UP000325797"/>
    </source>
</evidence>
<dbReference type="CDD" id="cd06581">
    <property type="entry name" value="TM_PBP1_LivM_like"/>
    <property type="match status" value="1"/>
</dbReference>
<gene>
    <name evidence="7" type="ORF">FRZ61_10730</name>
</gene>